<organism evidence="1">
    <name type="scientific">Siphoviridae sp. ctQqU1</name>
    <dbReference type="NCBI Taxonomy" id="2825496"/>
    <lineage>
        <taxon>Viruses</taxon>
        <taxon>Duplodnaviria</taxon>
        <taxon>Heunggongvirae</taxon>
        <taxon>Uroviricota</taxon>
        <taxon>Caudoviricetes</taxon>
    </lineage>
</organism>
<evidence type="ECO:0000313" key="1">
    <source>
        <dbReference type="EMBL" id="DAE13638.1"/>
    </source>
</evidence>
<proteinExistence type="predicted"/>
<protein>
    <submittedName>
        <fullName evidence="1">Restriction alleviation protein</fullName>
    </submittedName>
</protein>
<dbReference type="EMBL" id="BK015568">
    <property type="protein sequence ID" value="DAE13638.1"/>
    <property type="molecule type" value="Genomic_DNA"/>
</dbReference>
<name>A0A8S5Q2W3_9CAUD</name>
<dbReference type="NCBIfam" id="TIGR03655">
    <property type="entry name" value="anti_R_Lar"/>
    <property type="match status" value="1"/>
</dbReference>
<reference evidence="1" key="1">
    <citation type="journal article" date="2021" name="Proc. Natl. Acad. Sci. U.S.A.">
        <title>A Catalog of Tens of Thousands of Viruses from Human Metagenomes Reveals Hidden Associations with Chronic Diseases.</title>
        <authorList>
            <person name="Tisza M.J."/>
            <person name="Buck C.B."/>
        </authorList>
    </citation>
    <scope>NUCLEOTIDE SEQUENCE</scope>
    <source>
        <strain evidence="1">CtQqU1</strain>
    </source>
</reference>
<sequence>MEELKRCPFCGAKPPKIELIRPFGYGMTYFVMCNNCGVETSDAISEEKAIEAWNKRYKED</sequence>
<accession>A0A8S5Q2W3</accession>
<dbReference type="InterPro" id="IPR019908">
    <property type="entry name" value="Toxin_RalR"/>
</dbReference>
<dbReference type="Pfam" id="PF14354">
    <property type="entry name" value="Lar_restr_allev"/>
    <property type="match status" value="1"/>
</dbReference>